<proteinExistence type="predicted"/>
<reference evidence="2" key="1">
    <citation type="submission" date="2021-01" db="EMBL/GenBank/DDBJ databases">
        <authorList>
            <person name="Eckstrom K.M.E."/>
        </authorList>
    </citation>
    <scope>NUCLEOTIDE SEQUENCE</scope>
    <source>
        <strain evidence="2">UVCC 0001</strain>
    </source>
</reference>
<evidence type="ECO:0000256" key="1">
    <source>
        <dbReference type="SAM" id="MobiDB-lite"/>
    </source>
</evidence>
<name>A0AAD9IG68_PROWI</name>
<organism evidence="2 3">
    <name type="scientific">Prototheca wickerhamii</name>
    <dbReference type="NCBI Taxonomy" id="3111"/>
    <lineage>
        <taxon>Eukaryota</taxon>
        <taxon>Viridiplantae</taxon>
        <taxon>Chlorophyta</taxon>
        <taxon>core chlorophytes</taxon>
        <taxon>Trebouxiophyceae</taxon>
        <taxon>Chlorellales</taxon>
        <taxon>Chlorellaceae</taxon>
        <taxon>Prototheca</taxon>
    </lineage>
</organism>
<gene>
    <name evidence="2" type="ORF">QBZ16_005390</name>
</gene>
<accession>A0AAD9IG68</accession>
<protein>
    <submittedName>
        <fullName evidence="2">Uncharacterized protein</fullName>
    </submittedName>
</protein>
<feature type="region of interest" description="Disordered" evidence="1">
    <location>
        <begin position="67"/>
        <end position="87"/>
    </location>
</feature>
<sequence length="87" mass="8849">MAVRSWDVMAEERVLDGRCGWPGCAEAMPRGQERCPSSLARLVRSAAQAPGGGGARRGEPGLQARVRGQATDAGGASGSALRGTAAL</sequence>
<dbReference type="EMBL" id="JASFZW010000009">
    <property type="protein sequence ID" value="KAK2076630.1"/>
    <property type="molecule type" value="Genomic_DNA"/>
</dbReference>
<dbReference type="AlphaFoldDB" id="A0AAD9IG68"/>
<keyword evidence="3" id="KW-1185">Reference proteome</keyword>
<dbReference type="Proteomes" id="UP001255856">
    <property type="component" value="Unassembled WGS sequence"/>
</dbReference>
<evidence type="ECO:0000313" key="3">
    <source>
        <dbReference type="Proteomes" id="UP001255856"/>
    </source>
</evidence>
<comment type="caution">
    <text evidence="2">The sequence shown here is derived from an EMBL/GenBank/DDBJ whole genome shotgun (WGS) entry which is preliminary data.</text>
</comment>
<evidence type="ECO:0000313" key="2">
    <source>
        <dbReference type="EMBL" id="KAK2076630.1"/>
    </source>
</evidence>